<keyword evidence="1" id="KW-0862">Zinc</keyword>
<dbReference type="EC" id="2.3.2.27" evidence="1"/>
<protein>
    <recommendedName>
        <fullName evidence="1">E3 ubiquitin-protein ligase</fullName>
        <ecNumber evidence="1">2.3.2.27</ecNumber>
    </recommendedName>
</protein>
<keyword evidence="6" id="KW-1185">Reference proteome</keyword>
<dbReference type="Pfam" id="PF18995">
    <property type="entry name" value="PRT6_C"/>
    <property type="match status" value="1"/>
</dbReference>
<sequence length="1324" mass="149146">MTYIQCNFCNSMVDADLYLLQICCTRIPADAFLNIVIDKFHIKEWMSLTPYHAPQNAYLDGEHDTPMLESYLTFLATLVSIRTNLGLSETALNRLEMITLLCMGDKTHSQLMELMPERCGTSQSRDFESLLAEVADYRAPALEATGNMQQGMYVPKAQVWERQYDPIHVLLRAVHRKEFQTSMDRYTDYARHANKLKAGTSPWPPFRLPAECGEAYDDPRIILQSRVFHAAALVVLYKAVRGHVSEHVMALIVFLLEMAVVTCETNRDDESSKMCATTNSQSQRLLNDMDLSTWFTSDSLTENLRTVIGKVVLTPEPEVSPITYSSDSDIEWEGSEADNEMSDLSAEAHNTAFMLEADWNTLPQSEDDVIVLMPRNAQDLTTYQEQFALRGNMSHTGSQTVLALPPPTNSNANTDNTNTSMAVAIPQDMSMVRAASEPISIPIDRQPALPPAMQHPAVLAGNEVGRPSQFATSGGNTNSYSLVMPSTSGHRKTYIYKRRPVEGSSTSPPTVKVNESITSLLLKLHSHLSGIPDSYNPDECSEMSNSDGEDIVGDGPFFIGKLLRKIAALDSTCRDCIQETRLKIWPPQPECEEEQKRRENREREERRRRAKERQQKLMAEFASKQKQFMERMETDEGTSDMDSSEEKVPVGKQEYDCVICNQTTASTEDKPMGLAVLVQATSVVGHRRRQGFGDRVILPTCDEEREIFRRDDTLAAEFDRRVEELDRHFDQQSWLLSINQGWEGGAHVQTCGHHLHLDCWKAYIQSLRSQQSTRQQTLAPDKDEYLCPLCRQLANAVLPLSPQLGDCSQVVRSRPASMTDILHELNDFLKENKEAPSTSSLSQAISKAMQDMTNITHPYVKPIFKSKSDEPSCQTLFLFVTSIARTNLEVELVQRGGSLVSVTNEPPNPLLPKRDCIVPLLHVLAVHARVLALWPAGNTFQQLCGLPSTPPANALAALETEVPLLLRDPLALLLQFVLLLPLHLDQTYFTTVVKMMYNLLYYQVVCQISCGLTGAERSRACQGAASGQVDSLSGALALINETLGQTELYMEDDGAGCSQAPQLNMVALEQQVQRLCLPFLRISALLKHHIYNQPLPENTTPQNEFVRLVYYLELITSGVDWGCFNAAIALNWPSNMTILSPQTWCSQLAAFVNKSQIAARSFLVDQHITWHPPRLLELPREYEKIFTYYHERPCSQCHSVPQESTICLLCGTIVCLKQNCCKQQIVSEGKQQTVCEAVMHSHECGAGTGIFLVVQSTYIIVIRGRRACLWGSLYLDDFEEEDRDLKRGKPLYLSKDRYKLLEQQWLAHRFDHTKKTWVWHRDAL</sequence>
<dbReference type="Proteomes" id="UP000801492">
    <property type="component" value="Unassembled WGS sequence"/>
</dbReference>
<dbReference type="GO" id="GO:0071596">
    <property type="term" value="P:ubiquitin-dependent protein catabolic process via the N-end rule pathway"/>
    <property type="evidence" value="ECO:0007669"/>
    <property type="project" value="UniProtKB-UniRule"/>
</dbReference>
<keyword evidence="1" id="KW-0863">Zinc-finger</keyword>
<dbReference type="PANTHER" id="PTHR21497">
    <property type="entry name" value="UBIQUITIN LIGASE E3 ALPHA-RELATED"/>
    <property type="match status" value="1"/>
</dbReference>
<dbReference type="GO" id="GO:0016567">
    <property type="term" value="P:protein ubiquitination"/>
    <property type="evidence" value="ECO:0007669"/>
    <property type="project" value="UniProtKB-UniRule"/>
</dbReference>
<evidence type="ECO:0000256" key="2">
    <source>
        <dbReference type="SAM" id="MobiDB-lite"/>
    </source>
</evidence>
<comment type="catalytic activity">
    <reaction evidence="1">
        <text>S-ubiquitinyl-[E2 ubiquitin-conjugating enzyme]-L-cysteine + [acceptor protein]-L-lysine = [E2 ubiquitin-conjugating enzyme]-L-cysteine + N(6)-ubiquitinyl-[acceptor protein]-L-lysine.</text>
        <dbReference type="EC" id="2.3.2.27"/>
    </reaction>
</comment>
<evidence type="ECO:0000256" key="1">
    <source>
        <dbReference type="RuleBase" id="RU366018"/>
    </source>
</evidence>
<dbReference type="PANTHER" id="PTHR21497:SF39">
    <property type="entry name" value="E3 UBIQUITIN-PROTEIN LIGASE UBR3"/>
    <property type="match status" value="1"/>
</dbReference>
<comment type="function">
    <text evidence="1">Ubiquitin ligase protein which is a component of the N-end rule pathway. Recognizes and binds to proteins bearing specific N-terminal residues that are destabilizing according to the N-end rule, leading to their ubiquitination and subsequent degradation.</text>
</comment>
<evidence type="ECO:0000259" key="4">
    <source>
        <dbReference type="Pfam" id="PF22960"/>
    </source>
</evidence>
<evidence type="ECO:0000259" key="3">
    <source>
        <dbReference type="Pfam" id="PF18995"/>
    </source>
</evidence>
<evidence type="ECO:0000313" key="6">
    <source>
        <dbReference type="Proteomes" id="UP000801492"/>
    </source>
</evidence>
<keyword evidence="1" id="KW-0479">Metal-binding</keyword>
<name>A0A8K0C7W5_IGNLU</name>
<dbReference type="GO" id="GO:0005737">
    <property type="term" value="C:cytoplasm"/>
    <property type="evidence" value="ECO:0007669"/>
    <property type="project" value="TreeGrafter"/>
</dbReference>
<feature type="domain" description="E3 ubiquitin-protein ligase UBR-like C-terminal" evidence="3">
    <location>
        <begin position="870"/>
        <end position="1306"/>
    </location>
</feature>
<reference evidence="5" key="1">
    <citation type="submission" date="2019-08" db="EMBL/GenBank/DDBJ databases">
        <title>The genome of the North American firefly Photinus pyralis.</title>
        <authorList>
            <consortium name="Photinus pyralis genome working group"/>
            <person name="Fallon T.R."/>
            <person name="Sander Lower S.E."/>
            <person name="Weng J.-K."/>
        </authorList>
    </citation>
    <scope>NUCLEOTIDE SEQUENCE</scope>
    <source>
        <strain evidence="5">TRF0915ILg1</strain>
        <tissue evidence="5">Whole body</tissue>
    </source>
</reference>
<feature type="domain" description="E3 ubiquitin-protein ligase UBR1-like winged-helix" evidence="4">
    <location>
        <begin position="94"/>
        <end position="191"/>
    </location>
</feature>
<dbReference type="InterPro" id="IPR055194">
    <property type="entry name" value="UBR1-like_WH"/>
</dbReference>
<dbReference type="InterPro" id="IPR039164">
    <property type="entry name" value="UBR1-like"/>
</dbReference>
<keyword evidence="1" id="KW-0833">Ubl conjugation pathway</keyword>
<dbReference type="InterPro" id="IPR044046">
    <property type="entry name" value="E3_ligase_UBR-like_C"/>
</dbReference>
<dbReference type="EMBL" id="VTPC01091162">
    <property type="protein sequence ID" value="KAF2879442.1"/>
    <property type="molecule type" value="Genomic_DNA"/>
</dbReference>
<dbReference type="Pfam" id="PF22960">
    <property type="entry name" value="WHD_UBR1"/>
    <property type="match status" value="1"/>
</dbReference>
<dbReference type="OrthoDB" id="15304at2759"/>
<organism evidence="5 6">
    <name type="scientific">Ignelater luminosus</name>
    <name type="common">Cucubano</name>
    <name type="synonym">Pyrophorus luminosus</name>
    <dbReference type="NCBI Taxonomy" id="2038154"/>
    <lineage>
        <taxon>Eukaryota</taxon>
        <taxon>Metazoa</taxon>
        <taxon>Ecdysozoa</taxon>
        <taxon>Arthropoda</taxon>
        <taxon>Hexapoda</taxon>
        <taxon>Insecta</taxon>
        <taxon>Pterygota</taxon>
        <taxon>Neoptera</taxon>
        <taxon>Endopterygota</taxon>
        <taxon>Coleoptera</taxon>
        <taxon>Polyphaga</taxon>
        <taxon>Elateriformia</taxon>
        <taxon>Elateroidea</taxon>
        <taxon>Elateridae</taxon>
        <taxon>Agrypninae</taxon>
        <taxon>Pyrophorini</taxon>
        <taxon>Ignelater</taxon>
    </lineage>
</organism>
<dbReference type="GO" id="GO:0000151">
    <property type="term" value="C:ubiquitin ligase complex"/>
    <property type="evidence" value="ECO:0007669"/>
    <property type="project" value="TreeGrafter"/>
</dbReference>
<accession>A0A8K0C7W5</accession>
<dbReference type="GO" id="GO:0061630">
    <property type="term" value="F:ubiquitin protein ligase activity"/>
    <property type="evidence" value="ECO:0007669"/>
    <property type="project" value="UniProtKB-UniRule"/>
</dbReference>
<keyword evidence="1" id="KW-0808">Transferase</keyword>
<feature type="region of interest" description="Disordered" evidence="2">
    <location>
        <begin position="590"/>
        <end position="614"/>
    </location>
</feature>
<feature type="compositionally biased region" description="Basic and acidic residues" evidence="2">
    <location>
        <begin position="594"/>
        <end position="614"/>
    </location>
</feature>
<comment type="pathway">
    <text evidence="1">Protein modification; protein ubiquitination.</text>
</comment>
<proteinExistence type="inferred from homology"/>
<comment type="caution">
    <text evidence="5">The sequence shown here is derived from an EMBL/GenBank/DDBJ whole genome shotgun (WGS) entry which is preliminary data.</text>
</comment>
<dbReference type="UniPathway" id="UPA00143"/>
<comment type="similarity">
    <text evidence="1">Belongs to the E3 ubiquitin-protein ligase UBR1-like family.</text>
</comment>
<evidence type="ECO:0000313" key="5">
    <source>
        <dbReference type="EMBL" id="KAF2879442.1"/>
    </source>
</evidence>
<dbReference type="GO" id="GO:0008270">
    <property type="term" value="F:zinc ion binding"/>
    <property type="evidence" value="ECO:0007669"/>
    <property type="project" value="UniProtKB-UniRule"/>
</dbReference>
<gene>
    <name evidence="5" type="ORF">ILUMI_26722</name>
</gene>